<dbReference type="EC" id="5.2.1.8" evidence="3"/>
<dbReference type="InterPro" id="IPR000297">
    <property type="entry name" value="PPIase_PpiC"/>
</dbReference>
<comment type="similarity">
    <text evidence="2">Belongs to the PpiC/parvulin rotamase family.</text>
</comment>
<keyword evidence="4 5" id="KW-0697">Rotamase</keyword>
<organism evidence="7 8">
    <name type="scientific">Cocleimonas flava</name>
    <dbReference type="NCBI Taxonomy" id="634765"/>
    <lineage>
        <taxon>Bacteria</taxon>
        <taxon>Pseudomonadati</taxon>
        <taxon>Pseudomonadota</taxon>
        <taxon>Gammaproteobacteria</taxon>
        <taxon>Thiotrichales</taxon>
        <taxon>Thiotrichaceae</taxon>
        <taxon>Cocleimonas</taxon>
    </lineage>
</organism>
<dbReference type="EMBL" id="SMFQ01000002">
    <property type="protein sequence ID" value="TCJ88624.1"/>
    <property type="molecule type" value="Genomic_DNA"/>
</dbReference>
<dbReference type="PANTHER" id="PTHR47245:SF2">
    <property type="entry name" value="PEPTIDYL-PROLYL CIS-TRANS ISOMERASE HP_0175-RELATED"/>
    <property type="match status" value="1"/>
</dbReference>
<comment type="caution">
    <text evidence="7">The sequence shown here is derived from an EMBL/GenBank/DDBJ whole genome shotgun (WGS) entry which is preliminary data.</text>
</comment>
<dbReference type="SUPFAM" id="SSF54534">
    <property type="entry name" value="FKBP-like"/>
    <property type="match status" value="1"/>
</dbReference>
<protein>
    <recommendedName>
        <fullName evidence="3">peptidylprolyl isomerase</fullName>
        <ecNumber evidence="3">5.2.1.8</ecNumber>
    </recommendedName>
</protein>
<name>A0A4R1F7K8_9GAMM</name>
<dbReference type="InterPro" id="IPR050245">
    <property type="entry name" value="PrsA_foldase"/>
</dbReference>
<evidence type="ECO:0000256" key="3">
    <source>
        <dbReference type="ARBA" id="ARBA00013194"/>
    </source>
</evidence>
<gene>
    <name evidence="7" type="ORF">EV695_0482</name>
</gene>
<sequence>MFHSVYADEVEKASKEDVIISDSGFDVSYQEIENAIKYWPEKDRLQAMDDDALKYNLLSRFVQNLKIAKEMEKITKESDPELYWQREFAVRNLQTKIFLKHYKDNIVVPNMDELAKELAVVNKDKYAKTPERRKASHILIMCRAGECDRDEKRPLAEKILKDLRSGESFEKLVAKYSDDPGSKARKGKLLPWIIAGQPKMDKYFVEGLYSIKKEKDYSDLVETQFGFHIIRLDELKESSYMSEEKILPGIVEDLENQYRALSEAAFTSKFILSDSAYINDDKLTEILKQYVVRKEVKEKRRPVTIKQFIRPSQ</sequence>
<accession>A0A4R1F7K8</accession>
<dbReference type="InterPro" id="IPR046357">
    <property type="entry name" value="PPIase_dom_sf"/>
</dbReference>
<evidence type="ECO:0000256" key="4">
    <source>
        <dbReference type="ARBA" id="ARBA00023110"/>
    </source>
</evidence>
<evidence type="ECO:0000256" key="2">
    <source>
        <dbReference type="ARBA" id="ARBA00007656"/>
    </source>
</evidence>
<dbReference type="AlphaFoldDB" id="A0A4R1F7K8"/>
<dbReference type="RefSeq" id="WP_165874593.1">
    <property type="nucleotide sequence ID" value="NZ_BAAAFU010000008.1"/>
</dbReference>
<reference evidence="7 8" key="1">
    <citation type="submission" date="2019-03" db="EMBL/GenBank/DDBJ databases">
        <title>Genomic Encyclopedia of Type Strains, Phase IV (KMG-IV): sequencing the most valuable type-strain genomes for metagenomic binning, comparative biology and taxonomic classification.</title>
        <authorList>
            <person name="Goeker M."/>
        </authorList>
    </citation>
    <scope>NUCLEOTIDE SEQUENCE [LARGE SCALE GENOMIC DNA]</scope>
    <source>
        <strain evidence="7 8">DSM 24830</strain>
    </source>
</reference>
<dbReference type="GO" id="GO:0003755">
    <property type="term" value="F:peptidyl-prolyl cis-trans isomerase activity"/>
    <property type="evidence" value="ECO:0007669"/>
    <property type="project" value="UniProtKB-KW"/>
</dbReference>
<proteinExistence type="inferred from homology"/>
<evidence type="ECO:0000313" key="7">
    <source>
        <dbReference type="EMBL" id="TCJ88624.1"/>
    </source>
</evidence>
<keyword evidence="8" id="KW-1185">Reference proteome</keyword>
<dbReference type="Gene3D" id="3.10.50.40">
    <property type="match status" value="1"/>
</dbReference>
<comment type="catalytic activity">
    <reaction evidence="1">
        <text>[protein]-peptidylproline (omega=180) = [protein]-peptidylproline (omega=0)</text>
        <dbReference type="Rhea" id="RHEA:16237"/>
        <dbReference type="Rhea" id="RHEA-COMP:10747"/>
        <dbReference type="Rhea" id="RHEA-COMP:10748"/>
        <dbReference type="ChEBI" id="CHEBI:83833"/>
        <dbReference type="ChEBI" id="CHEBI:83834"/>
        <dbReference type="EC" id="5.2.1.8"/>
    </reaction>
</comment>
<feature type="domain" description="PpiC" evidence="6">
    <location>
        <begin position="130"/>
        <end position="234"/>
    </location>
</feature>
<dbReference type="PANTHER" id="PTHR47245">
    <property type="entry name" value="PEPTIDYLPROLYL ISOMERASE"/>
    <property type="match status" value="1"/>
</dbReference>
<dbReference type="Pfam" id="PF00639">
    <property type="entry name" value="Rotamase"/>
    <property type="match status" value="1"/>
</dbReference>
<evidence type="ECO:0000256" key="5">
    <source>
        <dbReference type="PROSITE-ProRule" id="PRU00278"/>
    </source>
</evidence>
<evidence type="ECO:0000256" key="1">
    <source>
        <dbReference type="ARBA" id="ARBA00000971"/>
    </source>
</evidence>
<evidence type="ECO:0000259" key="6">
    <source>
        <dbReference type="PROSITE" id="PS50198"/>
    </source>
</evidence>
<keyword evidence="5 7" id="KW-0413">Isomerase</keyword>
<evidence type="ECO:0000313" key="8">
    <source>
        <dbReference type="Proteomes" id="UP000294887"/>
    </source>
</evidence>
<dbReference type="PROSITE" id="PS50198">
    <property type="entry name" value="PPIC_PPIASE_2"/>
    <property type="match status" value="1"/>
</dbReference>
<dbReference type="Proteomes" id="UP000294887">
    <property type="component" value="Unassembled WGS sequence"/>
</dbReference>